<evidence type="ECO:0000313" key="1">
    <source>
        <dbReference type="EMBL" id="CAG8738913.1"/>
    </source>
</evidence>
<proteinExistence type="predicted"/>
<evidence type="ECO:0000313" key="2">
    <source>
        <dbReference type="Proteomes" id="UP000789525"/>
    </source>
</evidence>
<reference evidence="1" key="1">
    <citation type="submission" date="2021-06" db="EMBL/GenBank/DDBJ databases">
        <authorList>
            <person name="Kallberg Y."/>
            <person name="Tangrot J."/>
            <person name="Rosling A."/>
        </authorList>
    </citation>
    <scope>NUCLEOTIDE SEQUENCE</scope>
    <source>
        <strain evidence="1">CL356</strain>
    </source>
</reference>
<dbReference type="Proteomes" id="UP000789525">
    <property type="component" value="Unassembled WGS sequence"/>
</dbReference>
<name>A0ACA9QCQ7_9GLOM</name>
<feature type="non-terminal residue" evidence="1">
    <location>
        <position position="68"/>
    </location>
</feature>
<dbReference type="EMBL" id="CAJVPT010046877">
    <property type="protein sequence ID" value="CAG8738913.1"/>
    <property type="molecule type" value="Genomic_DNA"/>
</dbReference>
<gene>
    <name evidence="1" type="ORF">ACOLOM_LOCUS12054</name>
</gene>
<accession>A0ACA9QCQ7</accession>
<keyword evidence="2" id="KW-1185">Reference proteome</keyword>
<comment type="caution">
    <text evidence="1">The sequence shown here is derived from an EMBL/GenBank/DDBJ whole genome shotgun (WGS) entry which is preliminary data.</text>
</comment>
<organism evidence="1 2">
    <name type="scientific">Acaulospora colombiana</name>
    <dbReference type="NCBI Taxonomy" id="27376"/>
    <lineage>
        <taxon>Eukaryota</taxon>
        <taxon>Fungi</taxon>
        <taxon>Fungi incertae sedis</taxon>
        <taxon>Mucoromycota</taxon>
        <taxon>Glomeromycotina</taxon>
        <taxon>Glomeromycetes</taxon>
        <taxon>Diversisporales</taxon>
        <taxon>Acaulosporaceae</taxon>
        <taxon>Acaulospora</taxon>
    </lineage>
</organism>
<protein>
    <submittedName>
        <fullName evidence="1">3364_t:CDS:1</fullName>
    </submittedName>
</protein>
<sequence length="68" mass="7763">MTFEYFEATLPVDEVMKQCNKTRMQFPTNPRLVVAWRADVISCLANLLSYLSVDHSDEALQNPSGITR</sequence>